<dbReference type="InterPro" id="IPR008266">
    <property type="entry name" value="Tyr_kinase_AS"/>
</dbReference>
<dbReference type="SUPFAM" id="SSF56112">
    <property type="entry name" value="Protein kinase-like (PK-like)"/>
    <property type="match status" value="1"/>
</dbReference>
<dbReference type="STRING" id="945553.A0A0D2N398"/>
<evidence type="ECO:0000313" key="3">
    <source>
        <dbReference type="Proteomes" id="UP000054270"/>
    </source>
</evidence>
<dbReference type="InterPro" id="IPR040976">
    <property type="entry name" value="Pkinase_fungal"/>
</dbReference>
<keyword evidence="3" id="KW-1185">Reference proteome</keyword>
<name>A0A0D2N398_HYPSF</name>
<dbReference type="Pfam" id="PF17667">
    <property type="entry name" value="Pkinase_fungal"/>
    <property type="match status" value="1"/>
</dbReference>
<accession>A0A0D2N398</accession>
<dbReference type="Proteomes" id="UP000054270">
    <property type="component" value="Unassembled WGS sequence"/>
</dbReference>
<dbReference type="PROSITE" id="PS00109">
    <property type="entry name" value="PROTEIN_KINASE_TYR"/>
    <property type="match status" value="1"/>
</dbReference>
<organism evidence="2 3">
    <name type="scientific">Hypholoma sublateritium (strain FD-334 SS-4)</name>
    <dbReference type="NCBI Taxonomy" id="945553"/>
    <lineage>
        <taxon>Eukaryota</taxon>
        <taxon>Fungi</taxon>
        <taxon>Dikarya</taxon>
        <taxon>Basidiomycota</taxon>
        <taxon>Agaricomycotina</taxon>
        <taxon>Agaricomycetes</taxon>
        <taxon>Agaricomycetidae</taxon>
        <taxon>Agaricales</taxon>
        <taxon>Agaricineae</taxon>
        <taxon>Strophariaceae</taxon>
        <taxon>Hypholoma</taxon>
    </lineage>
</organism>
<evidence type="ECO:0000259" key="1">
    <source>
        <dbReference type="Pfam" id="PF17667"/>
    </source>
</evidence>
<feature type="non-terminal residue" evidence="2">
    <location>
        <position position="335"/>
    </location>
</feature>
<proteinExistence type="predicted"/>
<gene>
    <name evidence="2" type="ORF">HYPSUDRAFT_114335</name>
</gene>
<dbReference type="AlphaFoldDB" id="A0A0D2N398"/>
<protein>
    <recommendedName>
        <fullName evidence="1">Fungal-type protein kinase domain-containing protein</fullName>
    </recommendedName>
</protein>
<dbReference type="OrthoDB" id="3260094at2759"/>
<dbReference type="Gene3D" id="1.10.510.10">
    <property type="entry name" value="Transferase(Phosphotransferase) domain 1"/>
    <property type="match status" value="1"/>
</dbReference>
<dbReference type="EMBL" id="KN817722">
    <property type="protein sequence ID" value="KJA13689.1"/>
    <property type="molecule type" value="Genomic_DNA"/>
</dbReference>
<feature type="domain" description="Fungal-type protein kinase" evidence="1">
    <location>
        <begin position="94"/>
        <end position="264"/>
    </location>
</feature>
<sequence length="335" mass="38099">FHVIKLLHNSPVLFGRGTRVWIVRDDAGSFFVLKDSWILAENVVSEIDFVRHIDKTIKEDPDGYLFKNACPSYRIGEECVCSSDTIRGMLTKKPPARHQRRMVTATIGDPITSFRSKREFVAIYLDLVNMLDFLNTKAKVIHGDLSINNILINRLWDYGPDNSPSHLRKLASTKANMRLDPDSASHVVDVSGPVNYGGTLEYIESSGMIIDCDFMRFLHQDTHQTSGTLPFMAIKSLKPTQNNLFRHHAGHDLECLLNTMLTICHYTNGPSGNLRQAITGDEEITLNRWFVTDNRLQLATLKSITLEAFELLILPYLPHYWADFAPFLHRLIEAT</sequence>
<dbReference type="GO" id="GO:0004672">
    <property type="term" value="F:protein kinase activity"/>
    <property type="evidence" value="ECO:0007669"/>
    <property type="project" value="InterPro"/>
</dbReference>
<dbReference type="InterPro" id="IPR011009">
    <property type="entry name" value="Kinase-like_dom_sf"/>
</dbReference>
<evidence type="ECO:0000313" key="2">
    <source>
        <dbReference type="EMBL" id="KJA13689.1"/>
    </source>
</evidence>
<feature type="non-terminal residue" evidence="2">
    <location>
        <position position="1"/>
    </location>
</feature>
<reference evidence="3" key="1">
    <citation type="submission" date="2014-04" db="EMBL/GenBank/DDBJ databases">
        <title>Evolutionary Origins and Diversification of the Mycorrhizal Mutualists.</title>
        <authorList>
            <consortium name="DOE Joint Genome Institute"/>
            <consortium name="Mycorrhizal Genomics Consortium"/>
            <person name="Kohler A."/>
            <person name="Kuo A."/>
            <person name="Nagy L.G."/>
            <person name="Floudas D."/>
            <person name="Copeland A."/>
            <person name="Barry K.W."/>
            <person name="Cichocki N."/>
            <person name="Veneault-Fourrey C."/>
            <person name="LaButti K."/>
            <person name="Lindquist E.A."/>
            <person name="Lipzen A."/>
            <person name="Lundell T."/>
            <person name="Morin E."/>
            <person name="Murat C."/>
            <person name="Riley R."/>
            <person name="Ohm R."/>
            <person name="Sun H."/>
            <person name="Tunlid A."/>
            <person name="Henrissat B."/>
            <person name="Grigoriev I.V."/>
            <person name="Hibbett D.S."/>
            <person name="Martin F."/>
        </authorList>
    </citation>
    <scope>NUCLEOTIDE SEQUENCE [LARGE SCALE GENOMIC DNA]</scope>
    <source>
        <strain evidence="3">FD-334 SS-4</strain>
    </source>
</reference>